<sequence>MLFPKMLYLCCTKIKKPVTFYRNRLIFSSGEQDRTADLRVMNPKDTNIS</sequence>
<accession>H1Y3M1</accession>
<dbReference type="EMBL" id="CM001403">
    <property type="protein sequence ID" value="EHQ29789.1"/>
    <property type="molecule type" value="Genomic_DNA"/>
</dbReference>
<gene>
    <name evidence="1" type="ORF">Mucpa_5721</name>
</gene>
<dbReference type="HOGENOM" id="CLU_3137829_0_0_10"/>
<proteinExistence type="predicted"/>
<evidence type="ECO:0000313" key="1">
    <source>
        <dbReference type="EMBL" id="EHQ29789.1"/>
    </source>
</evidence>
<name>H1Y3M1_9SPHI</name>
<dbReference type="AlphaFoldDB" id="H1Y3M1"/>
<protein>
    <submittedName>
        <fullName evidence="1">Uncharacterized protein</fullName>
    </submittedName>
</protein>
<dbReference type="Proteomes" id="UP000002774">
    <property type="component" value="Chromosome"/>
</dbReference>
<reference evidence="1" key="1">
    <citation type="submission" date="2011-09" db="EMBL/GenBank/DDBJ databases">
        <title>The permanent draft genome of Mucilaginibacter paludis DSM 18603.</title>
        <authorList>
            <consortium name="US DOE Joint Genome Institute (JGI-PGF)"/>
            <person name="Lucas S."/>
            <person name="Han J."/>
            <person name="Lapidus A."/>
            <person name="Bruce D."/>
            <person name="Goodwin L."/>
            <person name="Pitluck S."/>
            <person name="Peters L."/>
            <person name="Kyrpides N."/>
            <person name="Mavromatis K."/>
            <person name="Ivanova N."/>
            <person name="Mikhailova N."/>
            <person name="Held B."/>
            <person name="Detter J.C."/>
            <person name="Tapia R."/>
            <person name="Han C."/>
            <person name="Land M."/>
            <person name="Hauser L."/>
            <person name="Markowitz V."/>
            <person name="Cheng J.-F."/>
            <person name="Hugenholtz P."/>
            <person name="Woyke T."/>
            <person name="Wu D."/>
            <person name="Tindall B."/>
            <person name="Brambilla E."/>
            <person name="Klenk H.-P."/>
            <person name="Eisen J.A."/>
        </authorList>
    </citation>
    <scope>NUCLEOTIDE SEQUENCE [LARGE SCALE GENOMIC DNA]</scope>
    <source>
        <strain evidence="1">DSM 18603</strain>
    </source>
</reference>
<evidence type="ECO:0000313" key="2">
    <source>
        <dbReference type="Proteomes" id="UP000002774"/>
    </source>
</evidence>
<keyword evidence="2" id="KW-1185">Reference proteome</keyword>
<organism evidence="1 2">
    <name type="scientific">Mucilaginibacter paludis DSM 18603</name>
    <dbReference type="NCBI Taxonomy" id="714943"/>
    <lineage>
        <taxon>Bacteria</taxon>
        <taxon>Pseudomonadati</taxon>
        <taxon>Bacteroidota</taxon>
        <taxon>Sphingobacteriia</taxon>
        <taxon>Sphingobacteriales</taxon>
        <taxon>Sphingobacteriaceae</taxon>
        <taxon>Mucilaginibacter</taxon>
    </lineage>
</organism>